<reference evidence="1 2" key="1">
    <citation type="submission" date="2019-05" db="EMBL/GenBank/DDBJ databases">
        <title>Another draft genome of Portunus trituberculatus and its Hox gene families provides insights of decapod evolution.</title>
        <authorList>
            <person name="Jeong J.-H."/>
            <person name="Song I."/>
            <person name="Kim S."/>
            <person name="Choi T."/>
            <person name="Kim D."/>
            <person name="Ryu S."/>
            <person name="Kim W."/>
        </authorList>
    </citation>
    <scope>NUCLEOTIDE SEQUENCE [LARGE SCALE GENOMIC DNA]</scope>
    <source>
        <tissue evidence="1">Muscle</tissue>
    </source>
</reference>
<sequence length="65" mass="6957">MDEDTDVVGNALDPLQVAHVSVVDSCDEHPIVLGDVPSDNLTVSECADIDKPNELSRAGQQKRPT</sequence>
<dbReference type="AlphaFoldDB" id="A0A5B7EFP7"/>
<accession>A0A5B7EFP7</accession>
<dbReference type="Proteomes" id="UP000324222">
    <property type="component" value="Unassembled WGS sequence"/>
</dbReference>
<proteinExistence type="predicted"/>
<evidence type="ECO:0000313" key="1">
    <source>
        <dbReference type="EMBL" id="MPC33210.1"/>
    </source>
</evidence>
<keyword evidence="2" id="KW-1185">Reference proteome</keyword>
<dbReference type="EMBL" id="VSRR010002784">
    <property type="protein sequence ID" value="MPC33210.1"/>
    <property type="molecule type" value="Genomic_DNA"/>
</dbReference>
<gene>
    <name evidence="1" type="ORF">E2C01_026554</name>
</gene>
<comment type="caution">
    <text evidence="1">The sequence shown here is derived from an EMBL/GenBank/DDBJ whole genome shotgun (WGS) entry which is preliminary data.</text>
</comment>
<evidence type="ECO:0000313" key="2">
    <source>
        <dbReference type="Proteomes" id="UP000324222"/>
    </source>
</evidence>
<protein>
    <submittedName>
        <fullName evidence="1">Uncharacterized protein</fullName>
    </submittedName>
</protein>
<name>A0A5B7EFP7_PORTR</name>
<organism evidence="1 2">
    <name type="scientific">Portunus trituberculatus</name>
    <name type="common">Swimming crab</name>
    <name type="synonym">Neptunus trituberculatus</name>
    <dbReference type="NCBI Taxonomy" id="210409"/>
    <lineage>
        <taxon>Eukaryota</taxon>
        <taxon>Metazoa</taxon>
        <taxon>Ecdysozoa</taxon>
        <taxon>Arthropoda</taxon>
        <taxon>Crustacea</taxon>
        <taxon>Multicrustacea</taxon>
        <taxon>Malacostraca</taxon>
        <taxon>Eumalacostraca</taxon>
        <taxon>Eucarida</taxon>
        <taxon>Decapoda</taxon>
        <taxon>Pleocyemata</taxon>
        <taxon>Brachyura</taxon>
        <taxon>Eubrachyura</taxon>
        <taxon>Portunoidea</taxon>
        <taxon>Portunidae</taxon>
        <taxon>Portuninae</taxon>
        <taxon>Portunus</taxon>
    </lineage>
</organism>